<organism evidence="3">
    <name type="scientific">Polytomella parva</name>
    <dbReference type="NCBI Taxonomy" id="51329"/>
    <lineage>
        <taxon>Eukaryota</taxon>
        <taxon>Viridiplantae</taxon>
        <taxon>Chlorophyta</taxon>
        <taxon>core chlorophytes</taxon>
        <taxon>Chlorophyceae</taxon>
        <taxon>CS clade</taxon>
        <taxon>Chlamydomonadales</taxon>
        <taxon>Chlamydomonadaceae</taxon>
        <taxon>Polytomella</taxon>
    </lineage>
</organism>
<dbReference type="GO" id="GO:0046983">
    <property type="term" value="F:protein dimerization activity"/>
    <property type="evidence" value="ECO:0007669"/>
    <property type="project" value="InterPro"/>
</dbReference>
<proteinExistence type="predicted"/>
<dbReference type="Pfam" id="PF08100">
    <property type="entry name" value="Dimerisation"/>
    <property type="match status" value="1"/>
</dbReference>
<accession>A0A7S0US72</accession>
<evidence type="ECO:0000259" key="2">
    <source>
        <dbReference type="Pfam" id="PF08100"/>
    </source>
</evidence>
<sequence length="466" mass="50443">MYASILKSEPSPIVDAISGLNKSNILVSALRLGLFECLASAAPKGLTFQELKQKLSLNSSSLLNHSVSHSPSSDVLENTLLSAVSIGLILCDSRKLFFLTPLSKWFLSSFSGFKRYFLNPTLSVNTSLENNNNSQLAKATTTPVSTAVDASSINTWSPLSKASTSDFRVHDSDVRANVFLSGQRRSPNPSTKLNFDQHRDSPGSSVSDIVDSDSTQFLISKYFSSLYSNRAATLFDLSWARKVVEISGNGSIAAVAAALYPDLIATVIGSTSPSVVAASLADKPEISASSRVRYFSGDVLAKTDRYDKLFENGTELFALTGVLYQMDAVQPRELFALAYSTLSAGGAILVSEVAPEMWGGVGGRREGGKGNAMIEQSTEAVNIITFNNECPSSVVFKSCQQTLEEQDQMEGEEEGMYGLNLLFLQSLSESRRVQLRTCFALLKEAGFRNIQVKATGTYLDVVLAWK</sequence>
<feature type="domain" description="O-methyltransferase dimerisation" evidence="2">
    <location>
        <begin position="15"/>
        <end position="109"/>
    </location>
</feature>
<feature type="compositionally biased region" description="Polar residues" evidence="1">
    <location>
        <begin position="183"/>
        <end position="194"/>
    </location>
</feature>
<name>A0A7S0US72_9CHLO</name>
<evidence type="ECO:0000313" key="3">
    <source>
        <dbReference type="EMBL" id="CAD8770512.1"/>
    </source>
</evidence>
<dbReference type="SUPFAM" id="SSF53335">
    <property type="entry name" value="S-adenosyl-L-methionine-dependent methyltransferases"/>
    <property type="match status" value="1"/>
</dbReference>
<gene>
    <name evidence="3" type="ORF">PPAR00522_LOCUS6913</name>
</gene>
<dbReference type="Gene3D" id="1.10.10.10">
    <property type="entry name" value="Winged helix-like DNA-binding domain superfamily/Winged helix DNA-binding domain"/>
    <property type="match status" value="1"/>
</dbReference>
<feature type="region of interest" description="Disordered" evidence="1">
    <location>
        <begin position="182"/>
        <end position="207"/>
    </location>
</feature>
<dbReference type="InterPro" id="IPR036388">
    <property type="entry name" value="WH-like_DNA-bd_sf"/>
</dbReference>
<dbReference type="AlphaFoldDB" id="A0A7S0US72"/>
<evidence type="ECO:0000256" key="1">
    <source>
        <dbReference type="SAM" id="MobiDB-lite"/>
    </source>
</evidence>
<dbReference type="InterPro" id="IPR029063">
    <property type="entry name" value="SAM-dependent_MTases_sf"/>
</dbReference>
<dbReference type="EMBL" id="HBFM01010890">
    <property type="protein sequence ID" value="CAD8770512.1"/>
    <property type="molecule type" value="Transcribed_RNA"/>
</dbReference>
<dbReference type="InterPro" id="IPR012967">
    <property type="entry name" value="COMT_dimerisation"/>
</dbReference>
<dbReference type="Gene3D" id="3.40.50.150">
    <property type="entry name" value="Vaccinia Virus protein VP39"/>
    <property type="match status" value="1"/>
</dbReference>
<reference evidence="3" key="1">
    <citation type="submission" date="2021-01" db="EMBL/GenBank/DDBJ databases">
        <authorList>
            <person name="Corre E."/>
            <person name="Pelletier E."/>
            <person name="Niang G."/>
            <person name="Scheremetjew M."/>
            <person name="Finn R."/>
            <person name="Kale V."/>
            <person name="Holt S."/>
            <person name="Cochrane G."/>
            <person name="Meng A."/>
            <person name="Brown T."/>
            <person name="Cohen L."/>
        </authorList>
    </citation>
    <scope>NUCLEOTIDE SEQUENCE</scope>
    <source>
        <strain evidence="3">SAG 63-3</strain>
    </source>
</reference>
<protein>
    <recommendedName>
        <fullName evidence="2">O-methyltransferase dimerisation domain-containing protein</fullName>
    </recommendedName>
</protein>